<organism evidence="1 2">
    <name type="scientific">Cetraspora pellucida</name>
    <dbReference type="NCBI Taxonomy" id="1433469"/>
    <lineage>
        <taxon>Eukaryota</taxon>
        <taxon>Fungi</taxon>
        <taxon>Fungi incertae sedis</taxon>
        <taxon>Mucoromycota</taxon>
        <taxon>Glomeromycotina</taxon>
        <taxon>Glomeromycetes</taxon>
        <taxon>Diversisporales</taxon>
        <taxon>Gigasporaceae</taxon>
        <taxon>Cetraspora</taxon>
    </lineage>
</organism>
<comment type="caution">
    <text evidence="1">The sequence shown here is derived from an EMBL/GenBank/DDBJ whole genome shotgun (WGS) entry which is preliminary data.</text>
</comment>
<dbReference type="Proteomes" id="UP000789366">
    <property type="component" value="Unassembled WGS sequence"/>
</dbReference>
<proteinExistence type="predicted"/>
<keyword evidence="2" id="KW-1185">Reference proteome</keyword>
<sequence length="113" mass="13727">MQIKDRHINLENKLPENWFELSEPQNDFDRQEVVKSLLEATALNEQQWLEHEFENEILDEEIINEKLDEIEDEEISDNTVDERLDERLSKRINERSYEELNIRVTKKENMVIN</sequence>
<reference evidence="1" key="1">
    <citation type="submission" date="2021-06" db="EMBL/GenBank/DDBJ databases">
        <authorList>
            <person name="Kallberg Y."/>
            <person name="Tangrot J."/>
            <person name="Rosling A."/>
        </authorList>
    </citation>
    <scope>NUCLEOTIDE SEQUENCE</scope>
    <source>
        <strain evidence="1">28 12/20/2015</strain>
    </source>
</reference>
<protein>
    <submittedName>
        <fullName evidence="1">18049_t:CDS:1</fullName>
    </submittedName>
</protein>
<evidence type="ECO:0000313" key="1">
    <source>
        <dbReference type="EMBL" id="CAG8722710.1"/>
    </source>
</evidence>
<dbReference type="EMBL" id="CAJVPW010030042">
    <property type="protein sequence ID" value="CAG8722710.1"/>
    <property type="molecule type" value="Genomic_DNA"/>
</dbReference>
<gene>
    <name evidence="1" type="ORF">SPELUC_LOCUS12539</name>
</gene>
<name>A0ACA9PT80_9GLOM</name>
<accession>A0ACA9PT80</accession>
<evidence type="ECO:0000313" key="2">
    <source>
        <dbReference type="Proteomes" id="UP000789366"/>
    </source>
</evidence>
<feature type="non-terminal residue" evidence="1">
    <location>
        <position position="113"/>
    </location>
</feature>